<evidence type="ECO:0000256" key="5">
    <source>
        <dbReference type="ARBA" id="ARBA00022840"/>
    </source>
</evidence>
<keyword evidence="10" id="KW-0648">Protein biosynthesis</keyword>
<evidence type="ECO:0000256" key="2">
    <source>
        <dbReference type="ARBA" id="ARBA00022741"/>
    </source>
</evidence>
<dbReference type="PROSITE" id="PS51192">
    <property type="entry name" value="HELICASE_ATP_BIND_1"/>
    <property type="match status" value="1"/>
</dbReference>
<keyword evidence="11" id="KW-1185">Reference proteome</keyword>
<evidence type="ECO:0000256" key="1">
    <source>
        <dbReference type="ARBA" id="ARBA00012552"/>
    </source>
</evidence>
<dbReference type="SMART" id="SM00487">
    <property type="entry name" value="DEXDc"/>
    <property type="match status" value="1"/>
</dbReference>
<dbReference type="GO" id="GO:0003743">
    <property type="term" value="F:translation initiation factor activity"/>
    <property type="evidence" value="ECO:0007669"/>
    <property type="project" value="UniProtKB-KW"/>
</dbReference>
<dbReference type="EC" id="3.6.4.13" evidence="1"/>
<dbReference type="SUPFAM" id="SSF52540">
    <property type="entry name" value="P-loop containing nucleoside triphosphate hydrolases"/>
    <property type="match status" value="1"/>
</dbReference>
<comment type="catalytic activity">
    <reaction evidence="6">
        <text>ATP + H2O = ADP + phosphate + H(+)</text>
        <dbReference type="Rhea" id="RHEA:13065"/>
        <dbReference type="ChEBI" id="CHEBI:15377"/>
        <dbReference type="ChEBI" id="CHEBI:15378"/>
        <dbReference type="ChEBI" id="CHEBI:30616"/>
        <dbReference type="ChEBI" id="CHEBI:43474"/>
        <dbReference type="ChEBI" id="CHEBI:456216"/>
        <dbReference type="EC" id="3.6.4.13"/>
    </reaction>
</comment>
<dbReference type="InterPro" id="IPR014014">
    <property type="entry name" value="RNA_helicase_DEAD_Q_motif"/>
</dbReference>
<feature type="domain" description="Helicase ATP-binding" evidence="8">
    <location>
        <begin position="60"/>
        <end position="229"/>
    </location>
</feature>
<reference evidence="10" key="1">
    <citation type="submission" date="2023-03" db="EMBL/GenBank/DDBJ databases">
        <title>Massive genome expansion in bonnet fungi (Mycena s.s.) driven by repeated elements and novel gene families across ecological guilds.</title>
        <authorList>
            <consortium name="Lawrence Berkeley National Laboratory"/>
            <person name="Harder C.B."/>
            <person name="Miyauchi S."/>
            <person name="Viragh M."/>
            <person name="Kuo A."/>
            <person name="Thoen E."/>
            <person name="Andreopoulos B."/>
            <person name="Lu D."/>
            <person name="Skrede I."/>
            <person name="Drula E."/>
            <person name="Henrissat B."/>
            <person name="Morin E."/>
            <person name="Kohler A."/>
            <person name="Barry K."/>
            <person name="LaButti K."/>
            <person name="Morin E."/>
            <person name="Salamov A."/>
            <person name="Lipzen A."/>
            <person name="Mereny Z."/>
            <person name="Hegedus B."/>
            <person name="Baldrian P."/>
            <person name="Stursova M."/>
            <person name="Weitz H."/>
            <person name="Taylor A."/>
            <person name="Grigoriev I.V."/>
            <person name="Nagy L.G."/>
            <person name="Martin F."/>
            <person name="Kauserud H."/>
        </authorList>
    </citation>
    <scope>NUCLEOTIDE SEQUENCE</scope>
    <source>
        <strain evidence="10">9144</strain>
    </source>
</reference>
<evidence type="ECO:0000256" key="7">
    <source>
        <dbReference type="PROSITE-ProRule" id="PRU00552"/>
    </source>
</evidence>
<protein>
    <recommendedName>
        <fullName evidence="1">RNA helicase</fullName>
        <ecNumber evidence="1">3.6.4.13</ecNumber>
    </recommendedName>
</protein>
<dbReference type="GO" id="GO:0016787">
    <property type="term" value="F:hydrolase activity"/>
    <property type="evidence" value="ECO:0007669"/>
    <property type="project" value="UniProtKB-KW"/>
</dbReference>
<evidence type="ECO:0000259" key="9">
    <source>
        <dbReference type="PROSITE" id="PS51195"/>
    </source>
</evidence>
<feature type="short sequence motif" description="Q motif" evidence="7">
    <location>
        <begin position="29"/>
        <end position="57"/>
    </location>
</feature>
<keyword evidence="5" id="KW-0067">ATP-binding</keyword>
<dbReference type="Pfam" id="PF00270">
    <property type="entry name" value="DEAD"/>
    <property type="match status" value="1"/>
</dbReference>
<dbReference type="AlphaFoldDB" id="A0AAD6V728"/>
<keyword evidence="4" id="KW-0347">Helicase</keyword>
<accession>A0AAD6V728</accession>
<dbReference type="GO" id="GO:0005524">
    <property type="term" value="F:ATP binding"/>
    <property type="evidence" value="ECO:0007669"/>
    <property type="project" value="UniProtKB-KW"/>
</dbReference>
<keyword evidence="3" id="KW-0378">Hydrolase</keyword>
<name>A0AAD6V728_9AGAR</name>
<proteinExistence type="predicted"/>
<dbReference type="InterPro" id="IPR011545">
    <property type="entry name" value="DEAD/DEAH_box_helicase_dom"/>
</dbReference>
<feature type="domain" description="DEAD-box RNA helicase Q" evidence="9">
    <location>
        <begin position="29"/>
        <end position="57"/>
    </location>
</feature>
<dbReference type="EMBL" id="JARJCW010000047">
    <property type="protein sequence ID" value="KAJ7204326.1"/>
    <property type="molecule type" value="Genomic_DNA"/>
</dbReference>
<dbReference type="Gene3D" id="3.40.50.300">
    <property type="entry name" value="P-loop containing nucleotide triphosphate hydrolases"/>
    <property type="match status" value="2"/>
</dbReference>
<dbReference type="Proteomes" id="UP001219525">
    <property type="component" value="Unassembled WGS sequence"/>
</dbReference>
<feature type="non-terminal residue" evidence="10">
    <location>
        <position position="1"/>
    </location>
</feature>
<sequence length="305" mass="33803">MTGLRKSEFQLQDASILIDNEHGSNMDPDSFEAMDLKPELLRSINAYGMAHPSPLQQRTIVPMLSGRDLIVQAPSVFDRTATYSVSILQRLNPDLDATQALIIGATREQSVSLHSEVRALSAHMPGIRSMVCVGGTAVREMVNTLKAGGIHLAVCTPGRAVDLIRRGALKTAGVQFVCLDEIDDMGFGDLVEDLLALLPKDAQIAVFAPTMPREVLDICEKFMKEPVRIRVEQDTLTFDGIEQWYFPVEKEEQKFDFLCSFLKTVPDKRPAVIFCNEAGRVSVLLEELRAREFTDISCIVSSCVM</sequence>
<gene>
    <name evidence="10" type="ORF">GGX14DRAFT_460004</name>
</gene>
<evidence type="ECO:0000313" key="10">
    <source>
        <dbReference type="EMBL" id="KAJ7204326.1"/>
    </source>
</evidence>
<dbReference type="GO" id="GO:0003676">
    <property type="term" value="F:nucleic acid binding"/>
    <property type="evidence" value="ECO:0007669"/>
    <property type="project" value="InterPro"/>
</dbReference>
<comment type="caution">
    <text evidence="10">The sequence shown here is derived from an EMBL/GenBank/DDBJ whole genome shotgun (WGS) entry which is preliminary data.</text>
</comment>
<dbReference type="InterPro" id="IPR027417">
    <property type="entry name" value="P-loop_NTPase"/>
</dbReference>
<evidence type="ECO:0000256" key="3">
    <source>
        <dbReference type="ARBA" id="ARBA00022801"/>
    </source>
</evidence>
<organism evidence="10 11">
    <name type="scientific">Mycena pura</name>
    <dbReference type="NCBI Taxonomy" id="153505"/>
    <lineage>
        <taxon>Eukaryota</taxon>
        <taxon>Fungi</taxon>
        <taxon>Dikarya</taxon>
        <taxon>Basidiomycota</taxon>
        <taxon>Agaricomycotina</taxon>
        <taxon>Agaricomycetes</taxon>
        <taxon>Agaricomycetidae</taxon>
        <taxon>Agaricales</taxon>
        <taxon>Marasmiineae</taxon>
        <taxon>Mycenaceae</taxon>
        <taxon>Mycena</taxon>
    </lineage>
</organism>
<dbReference type="PROSITE" id="PS51195">
    <property type="entry name" value="Q_MOTIF"/>
    <property type="match status" value="1"/>
</dbReference>
<evidence type="ECO:0000313" key="11">
    <source>
        <dbReference type="Proteomes" id="UP001219525"/>
    </source>
</evidence>
<dbReference type="InterPro" id="IPR014001">
    <property type="entry name" value="Helicase_ATP-bd"/>
</dbReference>
<evidence type="ECO:0000259" key="8">
    <source>
        <dbReference type="PROSITE" id="PS51192"/>
    </source>
</evidence>
<keyword evidence="10" id="KW-0396">Initiation factor</keyword>
<evidence type="ECO:0000256" key="6">
    <source>
        <dbReference type="ARBA" id="ARBA00047984"/>
    </source>
</evidence>
<keyword evidence="2" id="KW-0547">Nucleotide-binding</keyword>
<dbReference type="GO" id="GO:0003724">
    <property type="term" value="F:RNA helicase activity"/>
    <property type="evidence" value="ECO:0007669"/>
    <property type="project" value="UniProtKB-EC"/>
</dbReference>
<dbReference type="PANTHER" id="PTHR47960">
    <property type="entry name" value="DEAD-BOX ATP-DEPENDENT RNA HELICASE 50"/>
    <property type="match status" value="1"/>
</dbReference>
<evidence type="ECO:0000256" key="4">
    <source>
        <dbReference type="ARBA" id="ARBA00022806"/>
    </source>
</evidence>